<evidence type="ECO:0000313" key="1">
    <source>
        <dbReference type="EMBL" id="MXY92683.1"/>
    </source>
</evidence>
<sequence length="100" mass="11998">MVRLLMQWDIKMGHEQPYFEFVMREYAPGLMRLGINPAEVWYTIYGNGPQMLTIGEVSDLERLRAVLQSETWENLHRRLLRHVTNYNQRVVEDNSRTFQL</sequence>
<dbReference type="AlphaFoldDB" id="A0A6B0YP41"/>
<reference evidence="1" key="1">
    <citation type="submission" date="2019-09" db="EMBL/GenBank/DDBJ databases">
        <title>Characterisation of the sponge microbiome using genome-centric metagenomics.</title>
        <authorList>
            <person name="Engelberts J.P."/>
            <person name="Robbins S.J."/>
            <person name="De Goeij J.M."/>
            <person name="Aranda M."/>
            <person name="Bell S.C."/>
            <person name="Webster N.S."/>
        </authorList>
    </citation>
    <scope>NUCLEOTIDE SEQUENCE</scope>
    <source>
        <strain evidence="1">SB0664_bin_27</strain>
    </source>
</reference>
<proteinExistence type="predicted"/>
<gene>
    <name evidence="1" type="ORF">F4Y42_04450</name>
</gene>
<protein>
    <recommendedName>
        <fullName evidence="2">NIPSNAP domain-containing protein</fullName>
    </recommendedName>
</protein>
<dbReference type="EMBL" id="VXRG01000039">
    <property type="protein sequence ID" value="MXY92683.1"/>
    <property type="molecule type" value="Genomic_DNA"/>
</dbReference>
<comment type="caution">
    <text evidence="1">The sequence shown here is derived from an EMBL/GenBank/DDBJ whole genome shotgun (WGS) entry which is preliminary data.</text>
</comment>
<organism evidence="1">
    <name type="scientific">Caldilineaceae bacterium SB0664_bin_27</name>
    <dbReference type="NCBI Taxonomy" id="2605260"/>
    <lineage>
        <taxon>Bacteria</taxon>
        <taxon>Bacillati</taxon>
        <taxon>Chloroflexota</taxon>
        <taxon>Caldilineae</taxon>
        <taxon>Caldilineales</taxon>
        <taxon>Caldilineaceae</taxon>
    </lineage>
</organism>
<name>A0A6B0YP41_9CHLR</name>
<evidence type="ECO:0008006" key="2">
    <source>
        <dbReference type="Google" id="ProtNLM"/>
    </source>
</evidence>
<accession>A0A6B0YP41</accession>